<reference evidence="2" key="3">
    <citation type="submission" date="2025-09" db="UniProtKB">
        <authorList>
            <consortium name="Ensembl"/>
        </authorList>
    </citation>
    <scope>IDENTIFICATION</scope>
</reference>
<dbReference type="Proteomes" id="UP000694387">
    <property type="component" value="Chromosome 2"/>
</dbReference>
<reference evidence="2 3" key="1">
    <citation type="journal article" date="2020" name="Nat. Commun.">
        <title>Donkey genomes provide new insights into domestication and selection for coat color.</title>
        <authorList>
            <person name="Wang"/>
            <person name="C."/>
            <person name="Li"/>
            <person name="H."/>
            <person name="Guo"/>
            <person name="Y."/>
            <person name="Huang"/>
            <person name="J."/>
            <person name="Sun"/>
            <person name="Y."/>
            <person name="Min"/>
            <person name="J."/>
            <person name="Wang"/>
            <person name="J."/>
            <person name="Fang"/>
            <person name="X."/>
            <person name="Zhao"/>
            <person name="Z."/>
            <person name="Wang"/>
            <person name="S."/>
            <person name="Zhang"/>
            <person name="Y."/>
            <person name="Liu"/>
            <person name="Q."/>
            <person name="Jiang"/>
            <person name="Q."/>
            <person name="Wang"/>
            <person name="X."/>
            <person name="Guo"/>
            <person name="Y."/>
            <person name="Yang"/>
            <person name="C."/>
            <person name="Wang"/>
            <person name="Y."/>
            <person name="Tian"/>
            <person name="F."/>
            <person name="Zhuang"/>
            <person name="G."/>
            <person name="Fan"/>
            <person name="Y."/>
            <person name="Gao"/>
            <person name="Q."/>
            <person name="Li"/>
            <person name="Y."/>
            <person name="Ju"/>
            <person name="Z."/>
            <person name="Li"/>
            <person name="J."/>
            <person name="Li"/>
            <person name="R."/>
            <person name="Hou"/>
            <person name="M."/>
            <person name="Yang"/>
            <person name="G."/>
            <person name="Liu"/>
            <person name="G."/>
            <person name="Liu"/>
            <person name="W."/>
            <person name="Guo"/>
            <person name="J."/>
            <person name="Pan"/>
            <person name="S."/>
            <person name="Fan"/>
            <person name="G."/>
            <person name="Zhang"/>
            <person name="W."/>
            <person name="Zhang"/>
            <person name="R."/>
            <person name="Yu"/>
            <person name="J."/>
            <person name="Zhang"/>
            <person name="X."/>
            <person name="Yin"/>
            <person name="Q."/>
            <person name="Ji"/>
            <person name="C."/>
            <person name="Jin"/>
            <person name="Y."/>
            <person name="Yue"/>
            <person name="G."/>
            <person name="Liu"/>
            <person name="M."/>
            <person name="Xu"/>
            <person name="J."/>
            <person name="Liu"/>
            <person name="S."/>
            <person name="Jordana"/>
            <person name="J."/>
            <person name="Noce"/>
            <person name="A."/>
            <person name="Amills"/>
            <person name="M."/>
            <person name="Wu"/>
            <person name="D.D."/>
            <person name="Li"/>
            <person name="S."/>
            <person name="Zhou"/>
            <person name="X. and Zhong"/>
            <person name="J."/>
        </authorList>
    </citation>
    <scope>NUCLEOTIDE SEQUENCE [LARGE SCALE GENOMIC DNA]</scope>
</reference>
<dbReference type="Ensembl" id="ENSEAST00005048397.1">
    <property type="protein sequence ID" value="ENSEASP00005042041.1"/>
    <property type="gene ID" value="ENSEASG00005028526.1"/>
</dbReference>
<keyword evidence="3" id="KW-1185">Reference proteome</keyword>
<reference evidence="2" key="2">
    <citation type="submission" date="2025-08" db="UniProtKB">
        <authorList>
            <consortium name="Ensembl"/>
        </authorList>
    </citation>
    <scope>IDENTIFICATION</scope>
</reference>
<sequence>MCLPFGLRGAWRVRQTPPRTPTANTGEGRAGCGPILALRQHPRKAGPDGGGTWSPSPNWRLDFPADVQPLPLRLRP</sequence>
<evidence type="ECO:0000313" key="2">
    <source>
        <dbReference type="Ensembl" id="ENSEASP00005042041.1"/>
    </source>
</evidence>
<feature type="region of interest" description="Disordered" evidence="1">
    <location>
        <begin position="12"/>
        <end position="76"/>
    </location>
</feature>
<protein>
    <submittedName>
        <fullName evidence="2">Uncharacterized protein</fullName>
    </submittedName>
</protein>
<evidence type="ECO:0000256" key="1">
    <source>
        <dbReference type="SAM" id="MobiDB-lite"/>
    </source>
</evidence>
<name>A0A9L0IM69_EQUAS</name>
<dbReference type="AlphaFoldDB" id="A0A9L0IM69"/>
<proteinExistence type="predicted"/>
<organism evidence="2 3">
    <name type="scientific">Equus asinus</name>
    <name type="common">Donkey</name>
    <name type="synonym">Equus africanus asinus</name>
    <dbReference type="NCBI Taxonomy" id="9793"/>
    <lineage>
        <taxon>Eukaryota</taxon>
        <taxon>Metazoa</taxon>
        <taxon>Chordata</taxon>
        <taxon>Craniata</taxon>
        <taxon>Vertebrata</taxon>
        <taxon>Euteleostomi</taxon>
        <taxon>Mammalia</taxon>
        <taxon>Eutheria</taxon>
        <taxon>Laurasiatheria</taxon>
        <taxon>Perissodactyla</taxon>
        <taxon>Equidae</taxon>
        <taxon>Equus</taxon>
    </lineage>
</organism>
<evidence type="ECO:0000313" key="3">
    <source>
        <dbReference type="Proteomes" id="UP000694387"/>
    </source>
</evidence>
<accession>A0A9L0IM69</accession>